<reference evidence="4" key="2">
    <citation type="submission" date="2020-04" db="EMBL/GenBank/DDBJ databases">
        <authorList>
            <consortium name="NCBI Genome Project"/>
        </authorList>
    </citation>
    <scope>NUCLEOTIDE SEQUENCE</scope>
    <source>
        <strain evidence="4">CBS 304.34</strain>
    </source>
</reference>
<evidence type="ECO:0000256" key="1">
    <source>
        <dbReference type="SAM" id="MobiDB-lite"/>
    </source>
</evidence>
<gene>
    <name evidence="2 4" type="ORF">BDZ99DRAFT_467613</name>
</gene>
<feature type="compositionally biased region" description="Pro residues" evidence="1">
    <location>
        <begin position="100"/>
        <end position="116"/>
    </location>
</feature>
<feature type="compositionally biased region" description="Pro residues" evidence="1">
    <location>
        <begin position="241"/>
        <end position="253"/>
    </location>
</feature>
<feature type="compositionally biased region" description="Basic and acidic residues" evidence="1">
    <location>
        <begin position="229"/>
        <end position="238"/>
    </location>
</feature>
<protein>
    <submittedName>
        <fullName evidence="2 4">Uncharacterized protein</fullName>
    </submittedName>
</protein>
<evidence type="ECO:0000313" key="3">
    <source>
        <dbReference type="Proteomes" id="UP000504636"/>
    </source>
</evidence>
<evidence type="ECO:0000313" key="2">
    <source>
        <dbReference type="EMBL" id="KAF2804328.1"/>
    </source>
</evidence>
<dbReference type="OrthoDB" id="5430476at2759"/>
<accession>A0A6A6Y720</accession>
<feature type="region of interest" description="Disordered" evidence="1">
    <location>
        <begin position="1"/>
        <end position="66"/>
    </location>
</feature>
<dbReference type="EMBL" id="MU003714">
    <property type="protein sequence ID" value="KAF2804328.1"/>
    <property type="molecule type" value="Genomic_DNA"/>
</dbReference>
<dbReference type="GeneID" id="54461950"/>
<feature type="compositionally biased region" description="Acidic residues" evidence="1">
    <location>
        <begin position="294"/>
        <end position="307"/>
    </location>
</feature>
<proteinExistence type="predicted"/>
<evidence type="ECO:0000313" key="4">
    <source>
        <dbReference type="RefSeq" id="XP_033571292.1"/>
    </source>
</evidence>
<feature type="compositionally biased region" description="Pro residues" evidence="1">
    <location>
        <begin position="308"/>
        <end position="319"/>
    </location>
</feature>
<feature type="compositionally biased region" description="Basic residues" evidence="1">
    <location>
        <begin position="268"/>
        <end position="279"/>
    </location>
</feature>
<dbReference type="RefSeq" id="XP_033571292.1">
    <property type="nucleotide sequence ID" value="XM_033721057.1"/>
</dbReference>
<feature type="region of interest" description="Disordered" evidence="1">
    <location>
        <begin position="86"/>
        <end position="157"/>
    </location>
</feature>
<reference evidence="2 4" key="1">
    <citation type="journal article" date="2020" name="Stud. Mycol.">
        <title>101 Dothideomycetes genomes: a test case for predicting lifestyles and emergence of pathogens.</title>
        <authorList>
            <person name="Haridas S."/>
            <person name="Albert R."/>
            <person name="Binder M."/>
            <person name="Bloem J."/>
            <person name="Labutti K."/>
            <person name="Salamov A."/>
            <person name="Andreopoulos B."/>
            <person name="Baker S."/>
            <person name="Barry K."/>
            <person name="Bills G."/>
            <person name="Bluhm B."/>
            <person name="Cannon C."/>
            <person name="Castanera R."/>
            <person name="Culley D."/>
            <person name="Daum C."/>
            <person name="Ezra D."/>
            <person name="Gonzalez J."/>
            <person name="Henrissat B."/>
            <person name="Kuo A."/>
            <person name="Liang C."/>
            <person name="Lipzen A."/>
            <person name="Lutzoni F."/>
            <person name="Magnuson J."/>
            <person name="Mondo S."/>
            <person name="Nolan M."/>
            <person name="Ohm R."/>
            <person name="Pangilinan J."/>
            <person name="Park H.-J."/>
            <person name="Ramirez L."/>
            <person name="Alfaro M."/>
            <person name="Sun H."/>
            <person name="Tritt A."/>
            <person name="Yoshinaga Y."/>
            <person name="Zwiers L.-H."/>
            <person name="Turgeon B."/>
            <person name="Goodwin S."/>
            <person name="Spatafora J."/>
            <person name="Crous P."/>
            <person name="Grigoriev I."/>
        </authorList>
    </citation>
    <scope>NUCLEOTIDE SEQUENCE</scope>
    <source>
        <strain evidence="2 4">CBS 304.34</strain>
    </source>
</reference>
<feature type="region of interest" description="Disordered" evidence="1">
    <location>
        <begin position="229"/>
        <end position="343"/>
    </location>
</feature>
<feature type="compositionally biased region" description="Basic residues" evidence="1">
    <location>
        <begin position="10"/>
        <end position="29"/>
    </location>
</feature>
<sequence length="484" mass="52890">MKDPKPSTIGHKKKNSGKSNGKGKAKGFVRLKDPTPPSPTPPPSKEVRKKEDSNAEEALQAHPSRLVAEEAFEVYASPPVAEEAFEVYASPPVAEEAPEDYPPPPPPPTPPPPPAAPLEEPTARELYPREATTAEGTFGWKESIPKSSDSDDSWDSLSLFRSEKKGKKGKKEEWLVYEDKAAHETAWSFPSVKDKKKKKASLLEDFVTPEPVIEAKEDDSFVWSFGLSKDKKKDKKADGPPADPVVIPGPVPEPVKEEDPWSFSSATKTKKGEKGKKGKKFEGPPVEPVVVSEPEPESEPVKEEEDLPPPPELVPPPPTADDWGSFSFTVTKKKKSKKSKADLPVPDPIVEPMSELEPAALVVEGPAASNWISTWGFASKGTKKKPTVWEEPILCEEPPPGEEPTPGEEMIPCKGLRAEDAVVSSLGPDVKQSSMCPFRARHILDGDSWKSCKKCRAMICQVSIQLAHQENLDAEKAVAKLTMM</sequence>
<organism evidence="2">
    <name type="scientific">Mytilinidion resinicola</name>
    <dbReference type="NCBI Taxonomy" id="574789"/>
    <lineage>
        <taxon>Eukaryota</taxon>
        <taxon>Fungi</taxon>
        <taxon>Dikarya</taxon>
        <taxon>Ascomycota</taxon>
        <taxon>Pezizomycotina</taxon>
        <taxon>Dothideomycetes</taxon>
        <taxon>Pleosporomycetidae</taxon>
        <taxon>Mytilinidiales</taxon>
        <taxon>Mytilinidiaceae</taxon>
        <taxon>Mytilinidion</taxon>
    </lineage>
</organism>
<reference evidence="4" key="3">
    <citation type="submission" date="2025-04" db="UniProtKB">
        <authorList>
            <consortium name="RefSeq"/>
        </authorList>
    </citation>
    <scope>IDENTIFICATION</scope>
    <source>
        <strain evidence="4">CBS 304.34</strain>
    </source>
</reference>
<keyword evidence="3" id="KW-1185">Reference proteome</keyword>
<feature type="compositionally biased region" description="Pro residues" evidence="1">
    <location>
        <begin position="34"/>
        <end position="44"/>
    </location>
</feature>
<name>A0A6A6Y720_9PEZI</name>
<dbReference type="AlphaFoldDB" id="A0A6A6Y720"/>
<dbReference type="Proteomes" id="UP000504636">
    <property type="component" value="Unplaced"/>
</dbReference>